<comment type="caution">
    <text evidence="2">The sequence shown here is derived from an EMBL/GenBank/DDBJ whole genome shotgun (WGS) entry which is preliminary data.</text>
</comment>
<feature type="region of interest" description="Disordered" evidence="1">
    <location>
        <begin position="58"/>
        <end position="78"/>
    </location>
</feature>
<gene>
    <name evidence="2" type="ORF">CASFOL_006679</name>
</gene>
<accession>A0ABD3EAZ1</accession>
<reference evidence="3" key="1">
    <citation type="journal article" date="2024" name="IScience">
        <title>Strigolactones Initiate the Formation of Haustorium-like Structures in Castilleja.</title>
        <authorList>
            <person name="Buerger M."/>
            <person name="Peterson D."/>
            <person name="Chory J."/>
        </authorList>
    </citation>
    <scope>NUCLEOTIDE SEQUENCE [LARGE SCALE GENOMIC DNA]</scope>
</reference>
<dbReference type="Proteomes" id="UP001632038">
    <property type="component" value="Unassembled WGS sequence"/>
</dbReference>
<organism evidence="2 3">
    <name type="scientific">Castilleja foliolosa</name>
    <dbReference type="NCBI Taxonomy" id="1961234"/>
    <lineage>
        <taxon>Eukaryota</taxon>
        <taxon>Viridiplantae</taxon>
        <taxon>Streptophyta</taxon>
        <taxon>Embryophyta</taxon>
        <taxon>Tracheophyta</taxon>
        <taxon>Spermatophyta</taxon>
        <taxon>Magnoliopsida</taxon>
        <taxon>eudicotyledons</taxon>
        <taxon>Gunneridae</taxon>
        <taxon>Pentapetalae</taxon>
        <taxon>asterids</taxon>
        <taxon>lamiids</taxon>
        <taxon>Lamiales</taxon>
        <taxon>Orobanchaceae</taxon>
        <taxon>Pedicularideae</taxon>
        <taxon>Castillejinae</taxon>
        <taxon>Castilleja</taxon>
    </lineage>
</organism>
<proteinExistence type="predicted"/>
<dbReference type="EMBL" id="JAVIJP010000007">
    <property type="protein sequence ID" value="KAL3650276.1"/>
    <property type="molecule type" value="Genomic_DNA"/>
</dbReference>
<dbReference type="AlphaFoldDB" id="A0ABD3EAZ1"/>
<protein>
    <submittedName>
        <fullName evidence="2">Uncharacterized protein</fullName>
    </submittedName>
</protein>
<evidence type="ECO:0000256" key="1">
    <source>
        <dbReference type="SAM" id="MobiDB-lite"/>
    </source>
</evidence>
<evidence type="ECO:0000313" key="3">
    <source>
        <dbReference type="Proteomes" id="UP001632038"/>
    </source>
</evidence>
<keyword evidence="3" id="KW-1185">Reference proteome</keyword>
<sequence>MMKIAIIFYFIVVQGILISALAACNNKLVSDWPAKAAPITPPLPGAAALQKIASRRMLPRRPAPKSGHHDYDVPPPPK</sequence>
<evidence type="ECO:0000313" key="2">
    <source>
        <dbReference type="EMBL" id="KAL3650276.1"/>
    </source>
</evidence>
<name>A0ABD3EAZ1_9LAMI</name>
<dbReference type="PROSITE" id="PS51257">
    <property type="entry name" value="PROKAR_LIPOPROTEIN"/>
    <property type="match status" value="1"/>
</dbReference>